<comment type="caution">
    <text evidence="1">The sequence shown here is derived from an EMBL/GenBank/DDBJ whole genome shotgun (WGS) entry which is preliminary data.</text>
</comment>
<dbReference type="OrthoDB" id="1428502at2759"/>
<gene>
    <name evidence="1" type="ORF">CDL12_07763</name>
</gene>
<keyword evidence="1" id="KW-0418">Kinase</keyword>
<accession>A0A2G9HPV8</accession>
<dbReference type="GO" id="GO:0016020">
    <property type="term" value="C:membrane"/>
    <property type="evidence" value="ECO:0007669"/>
    <property type="project" value="TreeGrafter"/>
</dbReference>
<dbReference type="GO" id="GO:0004674">
    <property type="term" value="F:protein serine/threonine kinase activity"/>
    <property type="evidence" value="ECO:0007669"/>
    <property type="project" value="UniProtKB-KW"/>
</dbReference>
<dbReference type="PANTHER" id="PTHR48055:SF36">
    <property type="entry name" value="PROTEIN KINASE, PLANT-TYPE, PUTATIVE-RELATED"/>
    <property type="match status" value="1"/>
</dbReference>
<dbReference type="EC" id="2.7.11.1" evidence="1"/>
<dbReference type="EMBL" id="NKXS01001253">
    <property type="protein sequence ID" value="PIN19564.1"/>
    <property type="molecule type" value="Genomic_DNA"/>
</dbReference>
<evidence type="ECO:0000313" key="1">
    <source>
        <dbReference type="EMBL" id="PIN19564.1"/>
    </source>
</evidence>
<dbReference type="Gene3D" id="1.10.510.10">
    <property type="entry name" value="Transferase(Phosphotransferase) domain 1"/>
    <property type="match status" value="1"/>
</dbReference>
<reference evidence="2" key="1">
    <citation type="journal article" date="2018" name="Gigascience">
        <title>Genome assembly of the Pink Ipe (Handroanthus impetiginosus, Bignoniaceae), a highly valued, ecologically keystone Neotropical timber forest tree.</title>
        <authorList>
            <person name="Silva-Junior O.B."/>
            <person name="Grattapaglia D."/>
            <person name="Novaes E."/>
            <person name="Collevatti R.G."/>
        </authorList>
    </citation>
    <scope>NUCLEOTIDE SEQUENCE [LARGE SCALE GENOMIC DNA]</scope>
    <source>
        <strain evidence="2">cv. UFG-1</strain>
    </source>
</reference>
<dbReference type="InterPro" id="IPR051564">
    <property type="entry name" value="LRR_receptor-like_kinase"/>
</dbReference>
<proteinExistence type="predicted"/>
<dbReference type="Proteomes" id="UP000231279">
    <property type="component" value="Unassembled WGS sequence"/>
</dbReference>
<keyword evidence="2" id="KW-1185">Reference proteome</keyword>
<protein>
    <submittedName>
        <fullName evidence="1">Non-specific serine/threonine protein kinase</fullName>
        <ecNumber evidence="1">2.7.11.1</ecNumber>
    </submittedName>
</protein>
<keyword evidence="1" id="KW-0723">Serine/threonine-protein kinase</keyword>
<dbReference type="STRING" id="429701.A0A2G9HPV8"/>
<name>A0A2G9HPV8_9LAMI</name>
<organism evidence="1 2">
    <name type="scientific">Handroanthus impetiginosus</name>
    <dbReference type="NCBI Taxonomy" id="429701"/>
    <lineage>
        <taxon>Eukaryota</taxon>
        <taxon>Viridiplantae</taxon>
        <taxon>Streptophyta</taxon>
        <taxon>Embryophyta</taxon>
        <taxon>Tracheophyta</taxon>
        <taxon>Spermatophyta</taxon>
        <taxon>Magnoliopsida</taxon>
        <taxon>eudicotyledons</taxon>
        <taxon>Gunneridae</taxon>
        <taxon>Pentapetalae</taxon>
        <taxon>asterids</taxon>
        <taxon>lamiids</taxon>
        <taxon>Lamiales</taxon>
        <taxon>Bignoniaceae</taxon>
        <taxon>Crescentiina</taxon>
        <taxon>Tabebuia alliance</taxon>
        <taxon>Handroanthus</taxon>
    </lineage>
</organism>
<sequence length="96" mass="11101">MLMETFTRKRPTDDLFTAGFSLRGWIHDSYPHSLGHVIDATLLNSDEESFDTNVECISLIMKLALDCSSELPRERINMQDARSTLQKIKKQFFPHL</sequence>
<evidence type="ECO:0000313" key="2">
    <source>
        <dbReference type="Proteomes" id="UP000231279"/>
    </source>
</evidence>
<dbReference type="PANTHER" id="PTHR48055">
    <property type="entry name" value="LEUCINE-RICH REPEAT RECEPTOR PROTEIN KINASE EMS1"/>
    <property type="match status" value="1"/>
</dbReference>
<dbReference type="AlphaFoldDB" id="A0A2G9HPV8"/>
<keyword evidence="1" id="KW-0808">Transferase</keyword>